<accession>A0ABP4GCR7</accession>
<feature type="compositionally biased region" description="Low complexity" evidence="9">
    <location>
        <begin position="394"/>
        <end position="406"/>
    </location>
</feature>
<feature type="region of interest" description="Disordered" evidence="9">
    <location>
        <begin position="386"/>
        <end position="406"/>
    </location>
</feature>
<keyword evidence="8 10" id="KW-0472">Membrane</keyword>
<dbReference type="InterPro" id="IPR006153">
    <property type="entry name" value="Cation/H_exchanger_TM"/>
</dbReference>
<comment type="subcellular location">
    <subcellularLocation>
        <location evidence="1">Cell membrane</location>
        <topology evidence="1">Multi-pass membrane protein</topology>
    </subcellularLocation>
</comment>
<feature type="transmembrane region" description="Helical" evidence="10">
    <location>
        <begin position="357"/>
        <end position="379"/>
    </location>
</feature>
<evidence type="ECO:0000259" key="11">
    <source>
        <dbReference type="Pfam" id="PF00999"/>
    </source>
</evidence>
<evidence type="ECO:0000313" key="12">
    <source>
        <dbReference type="EMBL" id="GAA1221148.1"/>
    </source>
</evidence>
<keyword evidence="6 10" id="KW-1133">Transmembrane helix</keyword>
<evidence type="ECO:0000256" key="6">
    <source>
        <dbReference type="ARBA" id="ARBA00022989"/>
    </source>
</evidence>
<evidence type="ECO:0000256" key="3">
    <source>
        <dbReference type="ARBA" id="ARBA00022449"/>
    </source>
</evidence>
<feature type="transmembrane region" description="Helical" evidence="10">
    <location>
        <begin position="237"/>
        <end position="255"/>
    </location>
</feature>
<dbReference type="RefSeq" id="WP_343925626.1">
    <property type="nucleotide sequence ID" value="NZ_BAAAKW010000034.1"/>
</dbReference>
<keyword evidence="3" id="KW-0050">Antiport</keyword>
<feature type="transmembrane region" description="Helical" evidence="10">
    <location>
        <begin position="328"/>
        <end position="351"/>
    </location>
</feature>
<evidence type="ECO:0000256" key="1">
    <source>
        <dbReference type="ARBA" id="ARBA00004651"/>
    </source>
</evidence>
<feature type="domain" description="Cation/H+ exchanger transmembrane" evidence="11">
    <location>
        <begin position="13"/>
        <end position="373"/>
    </location>
</feature>
<evidence type="ECO:0000256" key="7">
    <source>
        <dbReference type="ARBA" id="ARBA00023065"/>
    </source>
</evidence>
<evidence type="ECO:0000256" key="8">
    <source>
        <dbReference type="ARBA" id="ARBA00023136"/>
    </source>
</evidence>
<feature type="transmembrane region" description="Helical" evidence="10">
    <location>
        <begin position="53"/>
        <end position="70"/>
    </location>
</feature>
<feature type="transmembrane region" description="Helical" evidence="10">
    <location>
        <begin position="183"/>
        <end position="202"/>
    </location>
</feature>
<feature type="transmembrane region" description="Helical" evidence="10">
    <location>
        <begin position="91"/>
        <end position="111"/>
    </location>
</feature>
<feature type="transmembrane region" description="Helical" evidence="10">
    <location>
        <begin position="294"/>
        <end position="316"/>
    </location>
</feature>
<gene>
    <name evidence="12" type="ORF">GCM10009655_20870</name>
</gene>
<evidence type="ECO:0000256" key="9">
    <source>
        <dbReference type="SAM" id="MobiDB-lite"/>
    </source>
</evidence>
<name>A0ABP4GCR7_9MICO</name>
<reference evidence="13" key="1">
    <citation type="journal article" date="2019" name="Int. J. Syst. Evol. Microbiol.">
        <title>The Global Catalogue of Microorganisms (GCM) 10K type strain sequencing project: providing services to taxonomists for standard genome sequencing and annotation.</title>
        <authorList>
            <consortium name="The Broad Institute Genomics Platform"/>
            <consortium name="The Broad Institute Genome Sequencing Center for Infectious Disease"/>
            <person name="Wu L."/>
            <person name="Ma J."/>
        </authorList>
    </citation>
    <scope>NUCLEOTIDE SEQUENCE [LARGE SCALE GENOMIC DNA]</scope>
    <source>
        <strain evidence="13">JCM 12762</strain>
    </source>
</reference>
<feature type="transmembrane region" description="Helical" evidence="10">
    <location>
        <begin position="149"/>
        <end position="171"/>
    </location>
</feature>
<sequence>MDIFLLIFAATLLVAVLFSALAGRTVLSAAVLFLVVGFVIGSETTGILNFDSTSEEVSTIAEIALFVVLFTDGMKMGWPDLRKAWRLPGRALGWGLPLTLGITAVLAHYLVGLDWPSALLIGAILAPTDPVFAAALVGDKRVPQRLRQLLNVESGVNDGLALPFVVVFLAVSSGAEDLHLGELGLELLAGTAIGIAVPWLVIKALHTKLFAAAGVFEPIVPIAIGLLVFALSITVHANLFLAAFAAGVTVATVGQKEREAFEEFGEIISELLKLLALMIFGALLSFKFLGEIEWTGWVFAILALLAARPAALYISFLGSGLSMREQLAAMWFGPKGFASVVYVLVVVTAGIPEGDLIFHLVALTIALSIIAHSSTDVVVARSFSRPDETPAWQGPPINNGSPPSSS</sequence>
<dbReference type="Pfam" id="PF00999">
    <property type="entry name" value="Na_H_Exchanger"/>
    <property type="match status" value="1"/>
</dbReference>
<protein>
    <submittedName>
        <fullName evidence="12">Cation:proton antiporter</fullName>
    </submittedName>
</protein>
<keyword evidence="13" id="KW-1185">Reference proteome</keyword>
<evidence type="ECO:0000256" key="10">
    <source>
        <dbReference type="SAM" id="Phobius"/>
    </source>
</evidence>
<dbReference type="Gene3D" id="1.20.1530.20">
    <property type="match status" value="1"/>
</dbReference>
<dbReference type="Proteomes" id="UP001500943">
    <property type="component" value="Unassembled WGS sequence"/>
</dbReference>
<dbReference type="PANTHER" id="PTHR32507">
    <property type="entry name" value="NA(+)/H(+) ANTIPORTER 1"/>
    <property type="match status" value="1"/>
</dbReference>
<organism evidence="12 13">
    <name type="scientific">Rhodoglobus aureus</name>
    <dbReference type="NCBI Taxonomy" id="191497"/>
    <lineage>
        <taxon>Bacteria</taxon>
        <taxon>Bacillati</taxon>
        <taxon>Actinomycetota</taxon>
        <taxon>Actinomycetes</taxon>
        <taxon>Micrococcales</taxon>
        <taxon>Microbacteriaceae</taxon>
        <taxon>Rhodoglobus</taxon>
    </lineage>
</organism>
<keyword evidence="7" id="KW-0406">Ion transport</keyword>
<evidence type="ECO:0000256" key="4">
    <source>
        <dbReference type="ARBA" id="ARBA00022475"/>
    </source>
</evidence>
<dbReference type="InterPro" id="IPR038770">
    <property type="entry name" value="Na+/solute_symporter_sf"/>
</dbReference>
<feature type="transmembrane region" description="Helical" evidence="10">
    <location>
        <begin position="209"/>
        <end position="231"/>
    </location>
</feature>
<evidence type="ECO:0000313" key="13">
    <source>
        <dbReference type="Proteomes" id="UP001500943"/>
    </source>
</evidence>
<dbReference type="EMBL" id="BAAAKW010000034">
    <property type="protein sequence ID" value="GAA1221148.1"/>
    <property type="molecule type" value="Genomic_DNA"/>
</dbReference>
<feature type="transmembrane region" description="Helical" evidence="10">
    <location>
        <begin position="267"/>
        <end position="288"/>
    </location>
</feature>
<keyword evidence="4" id="KW-1003">Cell membrane</keyword>
<comment type="caution">
    <text evidence="12">The sequence shown here is derived from an EMBL/GenBank/DDBJ whole genome shotgun (WGS) entry which is preliminary data.</text>
</comment>
<proteinExistence type="predicted"/>
<keyword evidence="5 10" id="KW-0812">Transmembrane</keyword>
<evidence type="ECO:0000256" key="2">
    <source>
        <dbReference type="ARBA" id="ARBA00022448"/>
    </source>
</evidence>
<feature type="transmembrane region" description="Helical" evidence="10">
    <location>
        <begin position="117"/>
        <end position="137"/>
    </location>
</feature>
<dbReference type="PANTHER" id="PTHR32507:SF8">
    <property type="entry name" value="CNH1P"/>
    <property type="match status" value="1"/>
</dbReference>
<evidence type="ECO:0000256" key="5">
    <source>
        <dbReference type="ARBA" id="ARBA00022692"/>
    </source>
</evidence>
<keyword evidence="2" id="KW-0813">Transport</keyword>